<dbReference type="InterPro" id="IPR011990">
    <property type="entry name" value="TPR-like_helical_dom_sf"/>
</dbReference>
<dbReference type="EMBL" id="QCXX01000009">
    <property type="protein sequence ID" value="PUV21819.1"/>
    <property type="molecule type" value="Genomic_DNA"/>
</dbReference>
<keyword evidence="1" id="KW-0472">Membrane</keyword>
<keyword evidence="1" id="KW-0812">Transmembrane</keyword>
<dbReference type="OrthoDB" id="711632at2"/>
<reference evidence="2 3" key="1">
    <citation type="submission" date="2018-04" db="EMBL/GenBank/DDBJ databases">
        <title>Sphingobacterium sp. M46 Genome.</title>
        <authorList>
            <person name="Cheng J."/>
            <person name="Li Y."/>
        </authorList>
    </citation>
    <scope>NUCLEOTIDE SEQUENCE [LARGE SCALE GENOMIC DNA]</scope>
    <source>
        <strain evidence="2 3">M46</strain>
    </source>
</reference>
<dbReference type="GO" id="GO:0006355">
    <property type="term" value="P:regulation of DNA-templated transcription"/>
    <property type="evidence" value="ECO:0007669"/>
    <property type="project" value="InterPro"/>
</dbReference>
<evidence type="ECO:0008006" key="4">
    <source>
        <dbReference type="Google" id="ProtNLM"/>
    </source>
</evidence>
<dbReference type="RefSeq" id="WP_108636640.1">
    <property type="nucleotide sequence ID" value="NZ_QCXX01000009.1"/>
</dbReference>
<keyword evidence="1" id="KW-1133">Transmembrane helix</keyword>
<dbReference type="Proteomes" id="UP000250831">
    <property type="component" value="Unassembled WGS sequence"/>
</dbReference>
<dbReference type="AlphaFoldDB" id="A0A363NLX9"/>
<gene>
    <name evidence="2" type="ORF">DCO56_26210</name>
</gene>
<accession>A0A363NLX9</accession>
<name>A0A363NLX9_9SPHI</name>
<dbReference type="Gene3D" id="1.25.40.10">
    <property type="entry name" value="Tetratricopeptide repeat domain"/>
    <property type="match status" value="2"/>
</dbReference>
<dbReference type="GO" id="GO:0003677">
    <property type="term" value="F:DNA binding"/>
    <property type="evidence" value="ECO:0007669"/>
    <property type="project" value="InterPro"/>
</dbReference>
<evidence type="ECO:0000313" key="3">
    <source>
        <dbReference type="Proteomes" id="UP000250831"/>
    </source>
</evidence>
<evidence type="ECO:0000313" key="2">
    <source>
        <dbReference type="EMBL" id="PUV21819.1"/>
    </source>
</evidence>
<dbReference type="InterPro" id="IPR016032">
    <property type="entry name" value="Sig_transdc_resp-reg_C-effctor"/>
</dbReference>
<sequence length="504" mass="59138">MLHSILGIHFKFLSLFFCIINLHFCDRDQANKSKVDSLLQQADQSLENNYLLSLQYAKKASIIAEKTADSRRKAETYYYIAYCLNMLEEYEKSYPYIEKGLNENASKRYKPLKARLLALKGFHYSRLHLYKQQAKQHQKVIDLTLSRKDPESAMTAALSLAALGISYTIINDYPPAHYYSGLAIQHAETVPDSIYNRLKKIYKVKANLFYYKAMIYIEQFKPNEAFPFIQLAYEQALIDNRQHTLFLELYADYYMQTGNTEKALEYYLLALADKQKRTSNRSTSADLYLKISKSYSKLQQHDNEEKYLKLSASERLIDENNNRKRVQAVLDNIEKQELIIKNRDELLNILLAIAFFATLLLLLWKYRKYKLKKKKLLSAKEIEIAQNKQLIETLELKVNESFSDLIALAKKNSPTFWARFQEVHPKFLKRMLCIDANFKSSELILCAYIYLGFSTKEIADYTFKATKTIENNRYNLRKKLRLSPEEDFILWLRNHVDDNPPTEG</sequence>
<proteinExistence type="predicted"/>
<dbReference type="SUPFAM" id="SSF46894">
    <property type="entry name" value="C-terminal effector domain of the bipartite response regulators"/>
    <property type="match status" value="1"/>
</dbReference>
<feature type="transmembrane region" description="Helical" evidence="1">
    <location>
        <begin position="346"/>
        <end position="364"/>
    </location>
</feature>
<organism evidence="2 3">
    <name type="scientific">Sphingobacterium athyrii</name>
    <dbReference type="NCBI Taxonomy" id="2152717"/>
    <lineage>
        <taxon>Bacteria</taxon>
        <taxon>Pseudomonadati</taxon>
        <taxon>Bacteroidota</taxon>
        <taxon>Sphingobacteriia</taxon>
        <taxon>Sphingobacteriales</taxon>
        <taxon>Sphingobacteriaceae</taxon>
        <taxon>Sphingobacterium</taxon>
    </lineage>
</organism>
<comment type="caution">
    <text evidence="2">The sequence shown here is derived from an EMBL/GenBank/DDBJ whole genome shotgun (WGS) entry which is preliminary data.</text>
</comment>
<dbReference type="Gene3D" id="1.10.10.10">
    <property type="entry name" value="Winged helix-like DNA-binding domain superfamily/Winged helix DNA-binding domain"/>
    <property type="match status" value="1"/>
</dbReference>
<dbReference type="InterPro" id="IPR036388">
    <property type="entry name" value="WH-like_DNA-bd_sf"/>
</dbReference>
<keyword evidence="3" id="KW-1185">Reference proteome</keyword>
<protein>
    <recommendedName>
        <fullName evidence="4">HTH luxR-type domain-containing protein</fullName>
    </recommendedName>
</protein>
<dbReference type="SUPFAM" id="SSF48452">
    <property type="entry name" value="TPR-like"/>
    <property type="match status" value="2"/>
</dbReference>
<evidence type="ECO:0000256" key="1">
    <source>
        <dbReference type="SAM" id="Phobius"/>
    </source>
</evidence>